<dbReference type="Gramene" id="OPUNC11G19150.1">
    <property type="protein sequence ID" value="OPUNC11G19150.1"/>
    <property type="gene ID" value="OPUNC11G19150"/>
</dbReference>
<dbReference type="SMART" id="SM00856">
    <property type="entry name" value="PMEI"/>
    <property type="match status" value="1"/>
</dbReference>
<dbReference type="Gene3D" id="1.20.140.40">
    <property type="entry name" value="Invertase/pectin methylesterase inhibitor family protein"/>
    <property type="match status" value="1"/>
</dbReference>
<name>A0A0E0MI53_ORYPU</name>
<evidence type="ECO:0000259" key="6">
    <source>
        <dbReference type="SMART" id="SM00856"/>
    </source>
</evidence>
<keyword evidence="4" id="KW-0175">Coiled coil</keyword>
<reference evidence="7" key="2">
    <citation type="submission" date="2018-05" db="EMBL/GenBank/DDBJ databases">
        <title>OpunRS2 (Oryza punctata Reference Sequence Version 2).</title>
        <authorList>
            <person name="Zhang J."/>
            <person name="Kudrna D."/>
            <person name="Lee S."/>
            <person name="Talag J."/>
            <person name="Welchert J."/>
            <person name="Wing R.A."/>
        </authorList>
    </citation>
    <scope>NUCLEOTIDE SEQUENCE [LARGE SCALE GENOMIC DNA]</scope>
</reference>
<dbReference type="InterPro" id="IPR035513">
    <property type="entry name" value="Invertase/methylesterase_inhib"/>
</dbReference>
<dbReference type="Pfam" id="PF04043">
    <property type="entry name" value="PMEI"/>
    <property type="match status" value="1"/>
</dbReference>
<feature type="compositionally biased region" description="Basic residues" evidence="5">
    <location>
        <begin position="40"/>
        <end position="62"/>
    </location>
</feature>
<dbReference type="FunFam" id="1.20.140.40:FF:000003">
    <property type="entry name" value="Invertase/pectin methylesterase inhibitor family protein"/>
    <property type="match status" value="1"/>
</dbReference>
<comment type="subcellular location">
    <subcellularLocation>
        <location evidence="1">Nucleus</location>
    </subcellularLocation>
</comment>
<dbReference type="CDD" id="cd15800">
    <property type="entry name" value="PMEI-like_2"/>
    <property type="match status" value="1"/>
</dbReference>
<dbReference type="InterPro" id="IPR006501">
    <property type="entry name" value="Pectinesterase_inhib_dom"/>
</dbReference>
<feature type="compositionally biased region" description="Acidic residues" evidence="5">
    <location>
        <begin position="999"/>
        <end position="1009"/>
    </location>
</feature>
<dbReference type="SUPFAM" id="SSF101148">
    <property type="entry name" value="Plant invertase/pectin methylesterase inhibitor"/>
    <property type="match status" value="1"/>
</dbReference>
<dbReference type="STRING" id="4537.A0A0E0MI53"/>
<keyword evidence="8" id="KW-1185">Reference proteome</keyword>
<proteinExistence type="predicted"/>
<keyword evidence="2" id="KW-0819">tRNA processing</keyword>
<feature type="region of interest" description="Disordered" evidence="5">
    <location>
        <begin position="950"/>
        <end position="1166"/>
    </location>
</feature>
<feature type="region of interest" description="Disordered" evidence="5">
    <location>
        <begin position="25"/>
        <end position="106"/>
    </location>
</feature>
<dbReference type="Pfam" id="PF22770">
    <property type="entry name" value="POP1_C"/>
    <property type="match status" value="1"/>
</dbReference>
<accession>A0A0E0MI53</accession>
<feature type="compositionally biased region" description="Acidic residues" evidence="5">
    <location>
        <begin position="1023"/>
        <end position="1032"/>
    </location>
</feature>
<keyword evidence="3" id="KW-0539">Nucleus</keyword>
<dbReference type="EnsemblPlants" id="OPUNC11G19150.1">
    <property type="protein sequence ID" value="OPUNC11G19150.1"/>
    <property type="gene ID" value="OPUNC11G19150"/>
</dbReference>
<evidence type="ECO:0000256" key="5">
    <source>
        <dbReference type="SAM" id="MobiDB-lite"/>
    </source>
</evidence>
<evidence type="ECO:0000256" key="2">
    <source>
        <dbReference type="ARBA" id="ARBA00022694"/>
    </source>
</evidence>
<evidence type="ECO:0000313" key="8">
    <source>
        <dbReference type="Proteomes" id="UP000026962"/>
    </source>
</evidence>
<dbReference type="InterPro" id="IPR039182">
    <property type="entry name" value="Pop1"/>
</dbReference>
<feature type="domain" description="Pectinesterase inhibitor" evidence="6">
    <location>
        <begin position="1181"/>
        <end position="1329"/>
    </location>
</feature>
<evidence type="ECO:0000313" key="7">
    <source>
        <dbReference type="EnsemblPlants" id="OPUNC11G19150.1"/>
    </source>
</evidence>
<dbReference type="GO" id="GO:0004857">
    <property type="term" value="F:enzyme inhibitor activity"/>
    <property type="evidence" value="ECO:0007669"/>
    <property type="project" value="InterPro"/>
</dbReference>
<dbReference type="Pfam" id="PF06978">
    <property type="entry name" value="POP1_N"/>
    <property type="match status" value="1"/>
</dbReference>
<organism evidence="7">
    <name type="scientific">Oryza punctata</name>
    <name type="common">Red rice</name>
    <dbReference type="NCBI Taxonomy" id="4537"/>
    <lineage>
        <taxon>Eukaryota</taxon>
        <taxon>Viridiplantae</taxon>
        <taxon>Streptophyta</taxon>
        <taxon>Embryophyta</taxon>
        <taxon>Tracheophyta</taxon>
        <taxon>Spermatophyta</taxon>
        <taxon>Magnoliopsida</taxon>
        <taxon>Liliopsida</taxon>
        <taxon>Poales</taxon>
        <taxon>Poaceae</taxon>
        <taxon>BOP clade</taxon>
        <taxon>Oryzoideae</taxon>
        <taxon>Oryzeae</taxon>
        <taxon>Oryzinae</taxon>
        <taxon>Oryza</taxon>
    </lineage>
</organism>
<sequence>MAGVPPPPRQLDVRRFAAARAGELRSLHESVSARLGGRFKQPRSARRRTTGHLPSKKRRRRSRDAVAGDGPVEEGEEEGRPEKRQPRRVRRRRELAGNPAEGFSVAGDGARRLRTHLWHAKRFSMERRWGFVLPIGAQGRGRGSRTVLKWLKNGTVVHDASYFTPVELDGPEDSLLSIVRMVLHPSRQDKTPGLKHLHGQVMRGVCYENAMLCRVGSSHPEIVGPVTYMWRPSSRESGKLETEDVDLSNSQIRSDKRNSLRRQLWIWIHPAALSEGLETLRVACQQQMQESGDTISCCSLEGKMARLEVMGSNAMQSLKSILNPVSNPSMSTKIVNKNNVTTSTDALDSSTGSHLLKGSVFDNADILQSGAILSMIVHDPRDNSVQGIYSSKTVSLDQNNQLMEEYQVPNADETQSEIGNILSSIWLNPGNHDLALSDCRELWDSSLKINPPVDEKILCMEKHHRRIKFFCLDSGNDQGQTSQEKDSISRSCPVILLKHAKGSLLSVGWSVILPLSWVKPFWFYLVSHGARAIGLRERRWIASKFKMPCFPYDYPDSKAYSLFMAEEAAVFDKATNCRPSAMRPPRVPVPPLWHCIIANFRKGDGIVSTLEVDCLKSVATVLSESLPINSNSGDAESSPANAPTSFQLLVPRTIQMLTQYVKEFDEKYLSSSDMAAVADKSSLVYGDNVKMGCSINRSCLVRVLIRAFKEGSFEEGAVVCAPLPSDLSAWNCKTRSEEEEEECLEKWELQLPQSHLSSYFSLLDPSTCNLQLPNDDSTRKAFRWPIGFVTTGFVHGSSGQDAVAAAFCESKLLAVLRRQQWIHESLQRKDICVLKGVGYKLPASISPYFAGKASGNNLTSDFPPNKVFKHHPYPNMSPPRIPTRANLALAVLLFLVATATTVSFASAKCLPRNKPEGKEEKPGGAGVAHSLLEKKPASFGGLTTLSVSEGLPGIKKDASDDGAAVKNSNDGKKHYTNGALTTLSVDDSLAEPADSIPEPAEDGTTDDDGATEKKSKRKSKDSVEDEDGEEEQEEKKKKKKSKSKSSDEDDDDDHAKKKSKKKPKNSDDDEEDDAKKKSKKKPKNSDDDEDDKKKSKKKKSKGKSSDEEDDEKPKKKSKSKSKSSDDDEQDEKKSKSESEAAAAEPKEDDGEASASASAPKKEHHAGTMSIPDMIAQPVMHALNPVVKTMCSKTDHADLCESSIEQLPEQPAAQLDDIGVLKLSMNALRAKVQEAINVATDRMGAASADAASKDAMDDCLQMYDDMKSNLDSAEAALKKGDKDTAHTMLDSARTDVDTCEDGFGERDGLKPLMGDLDKILADLSSNTIAIASAISD</sequence>
<dbReference type="InterPro" id="IPR055079">
    <property type="entry name" value="POP1_C"/>
</dbReference>
<dbReference type="Pfam" id="PF08170">
    <property type="entry name" value="POPLD"/>
    <property type="match status" value="1"/>
</dbReference>
<protein>
    <recommendedName>
        <fullName evidence="6">Pectinesterase inhibitor domain-containing protein</fullName>
    </recommendedName>
</protein>
<dbReference type="GO" id="GO:0001682">
    <property type="term" value="P:tRNA 5'-leader removal"/>
    <property type="evidence" value="ECO:0007669"/>
    <property type="project" value="InterPro"/>
</dbReference>
<dbReference type="NCBIfam" id="TIGR01614">
    <property type="entry name" value="PME_inhib"/>
    <property type="match status" value="1"/>
</dbReference>
<feature type="coiled-coil region" evidence="4">
    <location>
        <begin position="1255"/>
        <end position="1282"/>
    </location>
</feature>
<dbReference type="PANTHER" id="PTHR22731:SF3">
    <property type="entry name" value="RIBONUCLEASES P_MRP PROTEIN SUBUNIT POP1"/>
    <property type="match status" value="1"/>
</dbReference>
<dbReference type="GO" id="GO:0000172">
    <property type="term" value="C:ribonuclease MRP complex"/>
    <property type="evidence" value="ECO:0007669"/>
    <property type="project" value="InterPro"/>
</dbReference>
<dbReference type="GO" id="GO:0005655">
    <property type="term" value="C:nucleolar ribonuclease P complex"/>
    <property type="evidence" value="ECO:0007669"/>
    <property type="project" value="InterPro"/>
</dbReference>
<dbReference type="PANTHER" id="PTHR22731">
    <property type="entry name" value="RIBONUCLEASES P/MRP PROTEIN SUBUNIT POP1"/>
    <property type="match status" value="1"/>
</dbReference>
<dbReference type="InterPro" id="IPR012590">
    <property type="entry name" value="POPLD_dom"/>
</dbReference>
<dbReference type="eggNOG" id="KOG3322">
    <property type="taxonomic scope" value="Eukaryota"/>
</dbReference>
<dbReference type="Proteomes" id="UP000026962">
    <property type="component" value="Chromosome 11"/>
</dbReference>
<evidence type="ECO:0000256" key="3">
    <source>
        <dbReference type="ARBA" id="ARBA00023242"/>
    </source>
</evidence>
<dbReference type="InterPro" id="IPR009723">
    <property type="entry name" value="Pop1_N"/>
</dbReference>
<reference evidence="7" key="1">
    <citation type="submission" date="2015-04" db="UniProtKB">
        <authorList>
            <consortium name="EnsemblPlants"/>
        </authorList>
    </citation>
    <scope>IDENTIFICATION</scope>
</reference>
<dbReference type="HOGENOM" id="CLU_258442_0_0_1"/>
<evidence type="ECO:0000256" key="1">
    <source>
        <dbReference type="ARBA" id="ARBA00004123"/>
    </source>
</evidence>
<evidence type="ECO:0000256" key="4">
    <source>
        <dbReference type="SAM" id="Coils"/>
    </source>
</evidence>